<protein>
    <submittedName>
        <fullName evidence="1">Uncharacterized protein</fullName>
    </submittedName>
</protein>
<keyword evidence="2" id="KW-1185">Reference proteome</keyword>
<gene>
    <name evidence="1" type="primary">Dwil\GK27167</name>
    <name evidence="1" type="ORF">Dwil_GK27167</name>
</gene>
<evidence type="ECO:0000313" key="1">
    <source>
        <dbReference type="EMBL" id="KRF98114.1"/>
    </source>
</evidence>
<accession>A0A0Q9X067</accession>
<dbReference type="InParanoid" id="A0A0Q9X067"/>
<dbReference type="PANTHER" id="PTHR20898:SF0">
    <property type="entry name" value="DAEDALUS ON 3-RELATED"/>
    <property type="match status" value="1"/>
</dbReference>
<dbReference type="AlphaFoldDB" id="A0A0Q9X067"/>
<dbReference type="EMBL" id="CH963850">
    <property type="protein sequence ID" value="KRF98114.1"/>
    <property type="molecule type" value="Genomic_DNA"/>
</dbReference>
<sequence length="137" mass="16031">MGLNICMALTDITAKIKFTNVKCETYNKTWVSVQQCRLRAISRNKTVLNIDSTFHYPATKINIRIQVLKKANGYKPWLIDTTIDACAFMRRRNHPVAKIVHDWIRNFSSITHPCPYVVKINYFKISRRVDLNNINLF</sequence>
<dbReference type="OrthoDB" id="7840513at2759"/>
<dbReference type="Pfam" id="PF06477">
    <property type="entry name" value="DUF1091"/>
    <property type="match status" value="1"/>
</dbReference>
<dbReference type="PANTHER" id="PTHR20898">
    <property type="entry name" value="DAEDALUS ON 3-RELATED-RELATED"/>
    <property type="match status" value="1"/>
</dbReference>
<dbReference type="InterPro" id="IPR010512">
    <property type="entry name" value="DUF1091"/>
</dbReference>
<evidence type="ECO:0000313" key="2">
    <source>
        <dbReference type="Proteomes" id="UP000007798"/>
    </source>
</evidence>
<dbReference type="Proteomes" id="UP000007798">
    <property type="component" value="Unassembled WGS sequence"/>
</dbReference>
<name>A0A0Q9X067_DROWI</name>
<reference evidence="1 2" key="1">
    <citation type="journal article" date="2007" name="Nature">
        <title>Evolution of genes and genomes on the Drosophila phylogeny.</title>
        <authorList>
            <consortium name="Drosophila 12 Genomes Consortium"/>
            <person name="Clark A.G."/>
            <person name="Eisen M.B."/>
            <person name="Smith D.R."/>
            <person name="Bergman C.M."/>
            <person name="Oliver B."/>
            <person name="Markow T.A."/>
            <person name="Kaufman T.C."/>
            <person name="Kellis M."/>
            <person name="Gelbart W."/>
            <person name="Iyer V.N."/>
            <person name="Pollard D.A."/>
            <person name="Sackton T.B."/>
            <person name="Larracuente A.M."/>
            <person name="Singh N.D."/>
            <person name="Abad J.P."/>
            <person name="Abt D.N."/>
            <person name="Adryan B."/>
            <person name="Aguade M."/>
            <person name="Akashi H."/>
            <person name="Anderson W.W."/>
            <person name="Aquadro C.F."/>
            <person name="Ardell D.H."/>
            <person name="Arguello R."/>
            <person name="Artieri C.G."/>
            <person name="Barbash D.A."/>
            <person name="Barker D."/>
            <person name="Barsanti P."/>
            <person name="Batterham P."/>
            <person name="Batzoglou S."/>
            <person name="Begun D."/>
            <person name="Bhutkar A."/>
            <person name="Blanco E."/>
            <person name="Bosak S.A."/>
            <person name="Bradley R.K."/>
            <person name="Brand A.D."/>
            <person name="Brent M.R."/>
            <person name="Brooks A.N."/>
            <person name="Brown R.H."/>
            <person name="Butlin R.K."/>
            <person name="Caggese C."/>
            <person name="Calvi B.R."/>
            <person name="Bernardo de Carvalho A."/>
            <person name="Caspi A."/>
            <person name="Castrezana S."/>
            <person name="Celniker S.E."/>
            <person name="Chang J.L."/>
            <person name="Chapple C."/>
            <person name="Chatterji S."/>
            <person name="Chinwalla A."/>
            <person name="Civetta A."/>
            <person name="Clifton S.W."/>
            <person name="Comeron J.M."/>
            <person name="Costello J.C."/>
            <person name="Coyne J.A."/>
            <person name="Daub J."/>
            <person name="David R.G."/>
            <person name="Delcher A.L."/>
            <person name="Delehaunty K."/>
            <person name="Do C.B."/>
            <person name="Ebling H."/>
            <person name="Edwards K."/>
            <person name="Eickbush T."/>
            <person name="Evans J.D."/>
            <person name="Filipski A."/>
            <person name="Findeiss S."/>
            <person name="Freyhult E."/>
            <person name="Fulton L."/>
            <person name="Fulton R."/>
            <person name="Garcia A.C."/>
            <person name="Gardiner A."/>
            <person name="Garfield D.A."/>
            <person name="Garvin B.E."/>
            <person name="Gibson G."/>
            <person name="Gilbert D."/>
            <person name="Gnerre S."/>
            <person name="Godfrey J."/>
            <person name="Good R."/>
            <person name="Gotea V."/>
            <person name="Gravely B."/>
            <person name="Greenberg A.J."/>
            <person name="Griffiths-Jones S."/>
            <person name="Gross S."/>
            <person name="Guigo R."/>
            <person name="Gustafson E.A."/>
            <person name="Haerty W."/>
            <person name="Hahn M.W."/>
            <person name="Halligan D.L."/>
            <person name="Halpern A.L."/>
            <person name="Halter G.M."/>
            <person name="Han M.V."/>
            <person name="Heger A."/>
            <person name="Hillier L."/>
            <person name="Hinrichs A.S."/>
            <person name="Holmes I."/>
            <person name="Hoskins R.A."/>
            <person name="Hubisz M.J."/>
            <person name="Hultmark D."/>
            <person name="Huntley M.A."/>
            <person name="Jaffe D.B."/>
            <person name="Jagadeeshan S."/>
            <person name="Jeck W.R."/>
            <person name="Johnson J."/>
            <person name="Jones C.D."/>
            <person name="Jordan W.C."/>
            <person name="Karpen G.H."/>
            <person name="Kataoka E."/>
            <person name="Keightley P.D."/>
            <person name="Kheradpour P."/>
            <person name="Kirkness E.F."/>
            <person name="Koerich L.B."/>
            <person name="Kristiansen K."/>
            <person name="Kudrna D."/>
            <person name="Kulathinal R.J."/>
            <person name="Kumar S."/>
            <person name="Kwok R."/>
            <person name="Lander E."/>
            <person name="Langley C.H."/>
            <person name="Lapoint R."/>
            <person name="Lazzaro B.P."/>
            <person name="Lee S.J."/>
            <person name="Levesque L."/>
            <person name="Li R."/>
            <person name="Lin C.F."/>
            <person name="Lin M.F."/>
            <person name="Lindblad-Toh K."/>
            <person name="Llopart A."/>
            <person name="Long M."/>
            <person name="Low L."/>
            <person name="Lozovsky E."/>
            <person name="Lu J."/>
            <person name="Luo M."/>
            <person name="Machado C.A."/>
            <person name="Makalowski W."/>
            <person name="Marzo M."/>
            <person name="Matsuda M."/>
            <person name="Matzkin L."/>
            <person name="McAllister B."/>
            <person name="McBride C.S."/>
            <person name="McKernan B."/>
            <person name="McKernan K."/>
            <person name="Mendez-Lago M."/>
            <person name="Minx P."/>
            <person name="Mollenhauer M.U."/>
            <person name="Montooth K."/>
            <person name="Mount S.M."/>
            <person name="Mu X."/>
            <person name="Myers E."/>
            <person name="Negre B."/>
            <person name="Newfeld S."/>
            <person name="Nielsen R."/>
            <person name="Noor M.A."/>
            <person name="O'Grady P."/>
            <person name="Pachter L."/>
            <person name="Papaceit M."/>
            <person name="Parisi M.J."/>
            <person name="Parisi M."/>
            <person name="Parts L."/>
            <person name="Pedersen J.S."/>
            <person name="Pesole G."/>
            <person name="Phillippy A.M."/>
            <person name="Ponting C.P."/>
            <person name="Pop M."/>
            <person name="Porcelli D."/>
            <person name="Powell J.R."/>
            <person name="Prohaska S."/>
            <person name="Pruitt K."/>
            <person name="Puig M."/>
            <person name="Quesneville H."/>
            <person name="Ram K.R."/>
            <person name="Rand D."/>
            <person name="Rasmussen M.D."/>
            <person name="Reed L.K."/>
            <person name="Reenan R."/>
            <person name="Reily A."/>
            <person name="Remington K.A."/>
            <person name="Rieger T.T."/>
            <person name="Ritchie M.G."/>
            <person name="Robin C."/>
            <person name="Rogers Y.H."/>
            <person name="Rohde C."/>
            <person name="Rozas J."/>
            <person name="Rubenfield M.J."/>
            <person name="Ruiz A."/>
            <person name="Russo S."/>
            <person name="Salzberg S.L."/>
            <person name="Sanchez-Gracia A."/>
            <person name="Saranga D.J."/>
            <person name="Sato H."/>
            <person name="Schaeffer S.W."/>
            <person name="Schatz M.C."/>
            <person name="Schlenke T."/>
            <person name="Schwartz R."/>
            <person name="Segarra C."/>
            <person name="Singh R.S."/>
            <person name="Sirot L."/>
            <person name="Sirota M."/>
            <person name="Sisneros N.B."/>
            <person name="Smith C.D."/>
            <person name="Smith T.F."/>
            <person name="Spieth J."/>
            <person name="Stage D.E."/>
            <person name="Stark A."/>
            <person name="Stephan W."/>
            <person name="Strausberg R.L."/>
            <person name="Strempel S."/>
            <person name="Sturgill D."/>
            <person name="Sutton G."/>
            <person name="Sutton G.G."/>
            <person name="Tao W."/>
            <person name="Teichmann S."/>
            <person name="Tobari Y.N."/>
            <person name="Tomimura Y."/>
            <person name="Tsolas J.M."/>
            <person name="Valente V.L."/>
            <person name="Venter E."/>
            <person name="Venter J.C."/>
            <person name="Vicario S."/>
            <person name="Vieira F.G."/>
            <person name="Vilella A.J."/>
            <person name="Villasante A."/>
            <person name="Walenz B."/>
            <person name="Wang J."/>
            <person name="Wasserman M."/>
            <person name="Watts T."/>
            <person name="Wilson D."/>
            <person name="Wilson R.K."/>
            <person name="Wing R.A."/>
            <person name="Wolfner M.F."/>
            <person name="Wong A."/>
            <person name="Wong G.K."/>
            <person name="Wu C.I."/>
            <person name="Wu G."/>
            <person name="Yamamoto D."/>
            <person name="Yang H.P."/>
            <person name="Yang S.P."/>
            <person name="Yorke J.A."/>
            <person name="Yoshida K."/>
            <person name="Zdobnov E."/>
            <person name="Zhang P."/>
            <person name="Zhang Y."/>
            <person name="Zimin A.V."/>
            <person name="Baldwin J."/>
            <person name="Abdouelleil A."/>
            <person name="Abdulkadir J."/>
            <person name="Abebe A."/>
            <person name="Abera B."/>
            <person name="Abreu J."/>
            <person name="Acer S.C."/>
            <person name="Aftuck L."/>
            <person name="Alexander A."/>
            <person name="An P."/>
            <person name="Anderson E."/>
            <person name="Anderson S."/>
            <person name="Arachi H."/>
            <person name="Azer M."/>
            <person name="Bachantsang P."/>
            <person name="Barry A."/>
            <person name="Bayul T."/>
            <person name="Berlin A."/>
            <person name="Bessette D."/>
            <person name="Bloom T."/>
            <person name="Blye J."/>
            <person name="Boguslavskiy L."/>
            <person name="Bonnet C."/>
            <person name="Boukhgalter B."/>
            <person name="Bourzgui I."/>
            <person name="Brown A."/>
            <person name="Cahill P."/>
            <person name="Channer S."/>
            <person name="Cheshatsang Y."/>
            <person name="Chuda L."/>
            <person name="Citroen M."/>
            <person name="Collymore A."/>
            <person name="Cooke P."/>
            <person name="Costello M."/>
            <person name="D'Aco K."/>
            <person name="Daza R."/>
            <person name="De Haan G."/>
            <person name="DeGray S."/>
            <person name="DeMaso C."/>
            <person name="Dhargay N."/>
            <person name="Dooley K."/>
            <person name="Dooley E."/>
            <person name="Doricent M."/>
            <person name="Dorje P."/>
            <person name="Dorjee K."/>
            <person name="Dupes A."/>
            <person name="Elong R."/>
            <person name="Falk J."/>
            <person name="Farina A."/>
            <person name="Faro S."/>
            <person name="Ferguson D."/>
            <person name="Fisher S."/>
            <person name="Foley C.D."/>
            <person name="Franke A."/>
            <person name="Friedrich D."/>
            <person name="Gadbois L."/>
            <person name="Gearin G."/>
            <person name="Gearin C.R."/>
            <person name="Giannoukos G."/>
            <person name="Goode T."/>
            <person name="Graham J."/>
            <person name="Grandbois E."/>
            <person name="Grewal S."/>
            <person name="Gyaltsen K."/>
            <person name="Hafez N."/>
            <person name="Hagos B."/>
            <person name="Hall J."/>
            <person name="Henson C."/>
            <person name="Hollinger A."/>
            <person name="Honan T."/>
            <person name="Huard M.D."/>
            <person name="Hughes L."/>
            <person name="Hurhula B."/>
            <person name="Husby M.E."/>
            <person name="Kamat A."/>
            <person name="Kanga B."/>
            <person name="Kashin S."/>
            <person name="Khazanovich D."/>
            <person name="Kisner P."/>
            <person name="Lance K."/>
            <person name="Lara M."/>
            <person name="Lee W."/>
            <person name="Lennon N."/>
            <person name="Letendre F."/>
            <person name="LeVine R."/>
            <person name="Lipovsky A."/>
            <person name="Liu X."/>
            <person name="Liu J."/>
            <person name="Liu S."/>
            <person name="Lokyitsang T."/>
            <person name="Lokyitsang Y."/>
            <person name="Lubonja R."/>
            <person name="Lui A."/>
            <person name="MacDonald P."/>
            <person name="Magnisalis V."/>
            <person name="Maru K."/>
            <person name="Matthews C."/>
            <person name="McCusker W."/>
            <person name="McDonough S."/>
            <person name="Mehta T."/>
            <person name="Meldrim J."/>
            <person name="Meneus L."/>
            <person name="Mihai O."/>
            <person name="Mihalev A."/>
            <person name="Mihova T."/>
            <person name="Mittelman R."/>
            <person name="Mlenga V."/>
            <person name="Montmayeur A."/>
            <person name="Mulrain L."/>
            <person name="Navidi A."/>
            <person name="Naylor J."/>
            <person name="Negash T."/>
            <person name="Nguyen T."/>
            <person name="Nguyen N."/>
            <person name="Nicol R."/>
            <person name="Norbu C."/>
            <person name="Norbu N."/>
            <person name="Novod N."/>
            <person name="O'Neill B."/>
            <person name="Osman S."/>
            <person name="Markiewicz E."/>
            <person name="Oyono O.L."/>
            <person name="Patti C."/>
            <person name="Phunkhang P."/>
            <person name="Pierre F."/>
            <person name="Priest M."/>
            <person name="Raghuraman S."/>
            <person name="Rege F."/>
            <person name="Reyes R."/>
            <person name="Rise C."/>
            <person name="Rogov P."/>
            <person name="Ross K."/>
            <person name="Ryan E."/>
            <person name="Settipalli S."/>
            <person name="Shea T."/>
            <person name="Sherpa N."/>
            <person name="Shi L."/>
            <person name="Shih D."/>
            <person name="Sparrow T."/>
            <person name="Spaulding J."/>
            <person name="Stalker J."/>
            <person name="Stange-Thomann N."/>
            <person name="Stavropoulos S."/>
            <person name="Stone C."/>
            <person name="Strader C."/>
            <person name="Tesfaye S."/>
            <person name="Thomson T."/>
            <person name="Thoulutsang Y."/>
            <person name="Thoulutsang D."/>
            <person name="Topham K."/>
            <person name="Topping I."/>
            <person name="Tsamla T."/>
            <person name="Vassiliev H."/>
            <person name="Vo A."/>
            <person name="Wangchuk T."/>
            <person name="Wangdi T."/>
            <person name="Weiand M."/>
            <person name="Wilkinson J."/>
            <person name="Wilson A."/>
            <person name="Yadav S."/>
            <person name="Young G."/>
            <person name="Yu Q."/>
            <person name="Zembek L."/>
            <person name="Zhong D."/>
            <person name="Zimmer A."/>
            <person name="Zwirko Z."/>
            <person name="Jaffe D.B."/>
            <person name="Alvarez P."/>
            <person name="Brockman W."/>
            <person name="Butler J."/>
            <person name="Chin C."/>
            <person name="Gnerre S."/>
            <person name="Grabherr M."/>
            <person name="Kleber M."/>
            <person name="Mauceli E."/>
            <person name="MacCallum I."/>
        </authorList>
    </citation>
    <scope>NUCLEOTIDE SEQUENCE [LARGE SCALE GENOMIC DNA]</scope>
    <source>
        <strain evidence="2">Tucson 14030-0811.24</strain>
    </source>
</reference>
<organism evidence="1 2">
    <name type="scientific">Drosophila willistoni</name>
    <name type="common">Fruit fly</name>
    <dbReference type="NCBI Taxonomy" id="7260"/>
    <lineage>
        <taxon>Eukaryota</taxon>
        <taxon>Metazoa</taxon>
        <taxon>Ecdysozoa</taxon>
        <taxon>Arthropoda</taxon>
        <taxon>Hexapoda</taxon>
        <taxon>Insecta</taxon>
        <taxon>Pterygota</taxon>
        <taxon>Neoptera</taxon>
        <taxon>Endopterygota</taxon>
        <taxon>Diptera</taxon>
        <taxon>Brachycera</taxon>
        <taxon>Muscomorpha</taxon>
        <taxon>Ephydroidea</taxon>
        <taxon>Drosophilidae</taxon>
        <taxon>Drosophila</taxon>
        <taxon>Sophophora</taxon>
    </lineage>
</organism>
<proteinExistence type="predicted"/>